<accession>A0A6J7EV99</accession>
<proteinExistence type="predicted"/>
<evidence type="ECO:0000313" key="1">
    <source>
        <dbReference type="EMBL" id="CAB4884059.1"/>
    </source>
</evidence>
<dbReference type="EMBL" id="CAFBLX010000044">
    <property type="protein sequence ID" value="CAB4884059.1"/>
    <property type="molecule type" value="Genomic_DNA"/>
</dbReference>
<gene>
    <name evidence="1" type="ORF">UFOPK3472_00950</name>
</gene>
<sequence>MNESTVVNIGDLCVYCAKSTAMGSGLFVNRIGADSQWKTMNDELVWVDGWMCAECQEEGDRLAELYNPDWKMEYDD</sequence>
<protein>
    <submittedName>
        <fullName evidence="1">Unannotated protein</fullName>
    </submittedName>
</protein>
<name>A0A6J7EV99_9ZZZZ</name>
<dbReference type="AlphaFoldDB" id="A0A6J7EV99"/>
<organism evidence="1">
    <name type="scientific">freshwater metagenome</name>
    <dbReference type="NCBI Taxonomy" id="449393"/>
    <lineage>
        <taxon>unclassified sequences</taxon>
        <taxon>metagenomes</taxon>
        <taxon>ecological metagenomes</taxon>
    </lineage>
</organism>
<reference evidence="1" key="1">
    <citation type="submission" date="2020-05" db="EMBL/GenBank/DDBJ databases">
        <authorList>
            <person name="Chiriac C."/>
            <person name="Salcher M."/>
            <person name="Ghai R."/>
            <person name="Kavagutti S V."/>
        </authorList>
    </citation>
    <scope>NUCLEOTIDE SEQUENCE</scope>
</reference>